<dbReference type="AlphaFoldDB" id="A0A2H5QI98"/>
<dbReference type="Proteomes" id="UP000236630">
    <property type="component" value="Unassembled WGS sequence"/>
</dbReference>
<keyword evidence="1" id="KW-1133">Transmembrane helix</keyword>
<keyword evidence="3" id="KW-1185">Reference proteome</keyword>
<reference evidence="2 3" key="1">
    <citation type="journal article" date="2017" name="Front. Genet.">
        <title>Draft sequencing of the heterozygous diploid genome of Satsuma (Citrus unshiu Marc.) using a hybrid assembly approach.</title>
        <authorList>
            <person name="Shimizu T."/>
            <person name="Tanizawa Y."/>
            <person name="Mochizuki T."/>
            <person name="Nagasaki H."/>
            <person name="Yoshioka T."/>
            <person name="Toyoda A."/>
            <person name="Fujiyama A."/>
            <person name="Kaminuma E."/>
            <person name="Nakamura Y."/>
        </authorList>
    </citation>
    <scope>NUCLEOTIDE SEQUENCE [LARGE SCALE GENOMIC DNA]</scope>
    <source>
        <strain evidence="3">cv. Miyagawa wase</strain>
    </source>
</reference>
<protein>
    <submittedName>
        <fullName evidence="2">Uncharacterized protein</fullName>
    </submittedName>
</protein>
<feature type="transmembrane region" description="Helical" evidence="1">
    <location>
        <begin position="97"/>
        <end position="118"/>
    </location>
</feature>
<name>A0A2H5QI98_CITUN</name>
<evidence type="ECO:0000313" key="3">
    <source>
        <dbReference type="Proteomes" id="UP000236630"/>
    </source>
</evidence>
<evidence type="ECO:0000256" key="1">
    <source>
        <dbReference type="SAM" id="Phobius"/>
    </source>
</evidence>
<sequence>MLERQEEEARSPIFCPLPLVEMTPCRHRILRLKDVAERKICEIPGPAQSLTSKSLLCNPLGKASSLLQSYISSLVSFAQGNPPSGKRMPKCSRRDELYLLLLLLLLWMPSSTVKVLILPHSSMNNVLRLGGSWTPAIYLNEWQLSIYKISRDEFVSHIHASGNDFSASHSLISIFFNLEGRATSGKESRELQPPMNISLKELRLSSDCGSFTRPSHMYSLRYSSLHENSQSFCRWSSSSSATKD</sequence>
<keyword evidence="1" id="KW-0812">Transmembrane</keyword>
<evidence type="ECO:0000313" key="2">
    <source>
        <dbReference type="EMBL" id="GAY64350.1"/>
    </source>
</evidence>
<comment type="caution">
    <text evidence="2">The sequence shown here is derived from an EMBL/GenBank/DDBJ whole genome shotgun (WGS) entry which is preliminary data.</text>
</comment>
<dbReference type="EMBL" id="BDQV01000404">
    <property type="protein sequence ID" value="GAY64350.1"/>
    <property type="molecule type" value="Genomic_DNA"/>
</dbReference>
<accession>A0A2H5QI98</accession>
<gene>
    <name evidence="2" type="ORF">CUMW_232850</name>
</gene>
<keyword evidence="1" id="KW-0472">Membrane</keyword>
<organism evidence="2 3">
    <name type="scientific">Citrus unshiu</name>
    <name type="common">Satsuma mandarin</name>
    <name type="synonym">Citrus nobilis var. unshiu</name>
    <dbReference type="NCBI Taxonomy" id="55188"/>
    <lineage>
        <taxon>Eukaryota</taxon>
        <taxon>Viridiplantae</taxon>
        <taxon>Streptophyta</taxon>
        <taxon>Embryophyta</taxon>
        <taxon>Tracheophyta</taxon>
        <taxon>Spermatophyta</taxon>
        <taxon>Magnoliopsida</taxon>
        <taxon>eudicotyledons</taxon>
        <taxon>Gunneridae</taxon>
        <taxon>Pentapetalae</taxon>
        <taxon>rosids</taxon>
        <taxon>malvids</taxon>
        <taxon>Sapindales</taxon>
        <taxon>Rutaceae</taxon>
        <taxon>Aurantioideae</taxon>
        <taxon>Citrus</taxon>
    </lineage>
</organism>
<proteinExistence type="predicted"/>